<evidence type="ECO:0000259" key="4">
    <source>
        <dbReference type="PROSITE" id="PS01124"/>
    </source>
</evidence>
<reference evidence="6 7" key="1">
    <citation type="journal article" date="2009" name="Int. J. Syst. Evol. Microbiol.">
        <title>Paenibacillus contaminans sp. nov., isolated from a contaminated laboratory plate.</title>
        <authorList>
            <person name="Chou J.H."/>
            <person name="Lee J.H."/>
            <person name="Lin M.C."/>
            <person name="Chang P.S."/>
            <person name="Arun A.B."/>
            <person name="Young C.C."/>
            <person name="Chen W.M."/>
        </authorList>
    </citation>
    <scope>NUCLEOTIDE SEQUENCE [LARGE SCALE GENOMIC DNA]</scope>
    <source>
        <strain evidence="6 7">CKOBP-6</strain>
    </source>
</reference>
<name>A0A329M845_9BACL</name>
<dbReference type="Gene3D" id="1.10.10.60">
    <property type="entry name" value="Homeodomain-like"/>
    <property type="match status" value="2"/>
</dbReference>
<dbReference type="EMBL" id="QMFB01000024">
    <property type="protein sequence ID" value="RAV15346.1"/>
    <property type="molecule type" value="Genomic_DNA"/>
</dbReference>
<dbReference type="PROSITE" id="PS50983">
    <property type="entry name" value="FE_B12_PBP"/>
    <property type="match status" value="1"/>
</dbReference>
<dbReference type="RefSeq" id="WP_113034831.1">
    <property type="nucleotide sequence ID" value="NZ_QMFB01000024.1"/>
</dbReference>
<dbReference type="PANTHER" id="PTHR43280:SF28">
    <property type="entry name" value="HTH-TYPE TRANSCRIPTIONAL ACTIVATOR RHAS"/>
    <property type="match status" value="1"/>
</dbReference>
<evidence type="ECO:0000256" key="3">
    <source>
        <dbReference type="ARBA" id="ARBA00023163"/>
    </source>
</evidence>
<dbReference type="Gene3D" id="3.40.50.1980">
    <property type="entry name" value="Nitrogenase molybdenum iron protein domain"/>
    <property type="match status" value="2"/>
</dbReference>
<dbReference type="SUPFAM" id="SSF46689">
    <property type="entry name" value="Homeodomain-like"/>
    <property type="match status" value="2"/>
</dbReference>
<keyword evidence="7" id="KW-1185">Reference proteome</keyword>
<dbReference type="OrthoDB" id="2738378at2"/>
<accession>A0A329M845</accession>
<evidence type="ECO:0000259" key="5">
    <source>
        <dbReference type="PROSITE" id="PS50983"/>
    </source>
</evidence>
<dbReference type="PANTHER" id="PTHR43280">
    <property type="entry name" value="ARAC-FAMILY TRANSCRIPTIONAL REGULATOR"/>
    <property type="match status" value="1"/>
</dbReference>
<keyword evidence="1" id="KW-0805">Transcription regulation</keyword>
<dbReference type="Pfam" id="PF01497">
    <property type="entry name" value="Peripla_BP_2"/>
    <property type="match status" value="1"/>
</dbReference>
<evidence type="ECO:0000313" key="6">
    <source>
        <dbReference type="EMBL" id="RAV15346.1"/>
    </source>
</evidence>
<sequence length="536" mass="60796">MTQSPAYWLAQWKESHHLTEWLSQNSKQPLVYNAIIVVTDGQALWHINGHKQRIGAGSLLAVEKNSAIRIENQGTLDFAGCLIYFDTYDTNDHSPFDWQAKNPKGYQTLQVADAAMAALRLSLHESVKQLSQSEIIRQQAIVYDLLRLFYQTDDTASLLPAQRLQKSVLFIQEHYNENITREQLAAIAGISKWHYSRKFTELYGKSPSDFLTDYRIFRAQEALLTTSALSQDISRQVGFEDAHYFSRRFKAVVGVSPKHYAATLHRRNLCFTSASHAEIAIALGIRPDSVVVASSIMPAYQHELFKSEQIALLAMPQYVLNVEDIRRRSPHLIIGENLSEPSKQGLRAIAPVLTGLPHDLYALIRYLGKLLQRGSEAAHLIHTLQNKTEHVKNHIHPRLPEHATALYLRVESFGYRYLGELSSSVSKLLYQELGFAMPPQLQGDKRGFHSCTLDQLLAVNPAFLFVEQRTMEYFSSDDSMKKLKDSTQWHALDAVKNQRVCYVDTGLWINNCSAFGKPIILDKIEQFIASTQQAAQ</sequence>
<dbReference type="InterPro" id="IPR009057">
    <property type="entry name" value="Homeodomain-like_sf"/>
</dbReference>
<dbReference type="SUPFAM" id="SSF53807">
    <property type="entry name" value="Helical backbone' metal receptor"/>
    <property type="match status" value="1"/>
</dbReference>
<keyword evidence="3" id="KW-0804">Transcription</keyword>
<gene>
    <name evidence="6" type="ORF">DQG23_30575</name>
</gene>
<feature type="domain" description="Fe/B12 periplasmic-binding" evidence="5">
    <location>
        <begin position="268"/>
        <end position="532"/>
    </location>
</feature>
<dbReference type="GO" id="GO:0003700">
    <property type="term" value="F:DNA-binding transcription factor activity"/>
    <property type="evidence" value="ECO:0007669"/>
    <property type="project" value="InterPro"/>
</dbReference>
<dbReference type="InterPro" id="IPR037923">
    <property type="entry name" value="HTH-like"/>
</dbReference>
<evidence type="ECO:0000256" key="1">
    <source>
        <dbReference type="ARBA" id="ARBA00023015"/>
    </source>
</evidence>
<dbReference type="SMART" id="SM00342">
    <property type="entry name" value="HTH_ARAC"/>
    <property type="match status" value="1"/>
</dbReference>
<keyword evidence="2" id="KW-0238">DNA-binding</keyword>
<dbReference type="SUPFAM" id="SSF51215">
    <property type="entry name" value="Regulatory protein AraC"/>
    <property type="match status" value="1"/>
</dbReference>
<dbReference type="InterPro" id="IPR018060">
    <property type="entry name" value="HTH_AraC"/>
</dbReference>
<dbReference type="Pfam" id="PF12833">
    <property type="entry name" value="HTH_18"/>
    <property type="match status" value="1"/>
</dbReference>
<dbReference type="Proteomes" id="UP000250369">
    <property type="component" value="Unassembled WGS sequence"/>
</dbReference>
<protein>
    <recommendedName>
        <fullName evidence="8">AraC family transcriptional regulator</fullName>
    </recommendedName>
</protein>
<evidence type="ECO:0000256" key="2">
    <source>
        <dbReference type="ARBA" id="ARBA00023125"/>
    </source>
</evidence>
<evidence type="ECO:0000313" key="7">
    <source>
        <dbReference type="Proteomes" id="UP000250369"/>
    </source>
</evidence>
<comment type="caution">
    <text evidence="6">The sequence shown here is derived from an EMBL/GenBank/DDBJ whole genome shotgun (WGS) entry which is preliminary data.</text>
</comment>
<proteinExistence type="predicted"/>
<organism evidence="6 7">
    <name type="scientific">Paenibacillus contaminans</name>
    <dbReference type="NCBI Taxonomy" id="450362"/>
    <lineage>
        <taxon>Bacteria</taxon>
        <taxon>Bacillati</taxon>
        <taxon>Bacillota</taxon>
        <taxon>Bacilli</taxon>
        <taxon>Bacillales</taxon>
        <taxon>Paenibacillaceae</taxon>
        <taxon>Paenibacillus</taxon>
    </lineage>
</organism>
<dbReference type="GO" id="GO:0043565">
    <property type="term" value="F:sequence-specific DNA binding"/>
    <property type="evidence" value="ECO:0007669"/>
    <property type="project" value="InterPro"/>
</dbReference>
<evidence type="ECO:0008006" key="8">
    <source>
        <dbReference type="Google" id="ProtNLM"/>
    </source>
</evidence>
<dbReference type="AlphaFoldDB" id="A0A329M845"/>
<feature type="domain" description="HTH araC/xylS-type" evidence="4">
    <location>
        <begin position="165"/>
        <end position="263"/>
    </location>
</feature>
<dbReference type="PROSITE" id="PS01124">
    <property type="entry name" value="HTH_ARAC_FAMILY_2"/>
    <property type="match status" value="1"/>
</dbReference>
<dbReference type="InterPro" id="IPR002491">
    <property type="entry name" value="ABC_transptr_periplasmic_BD"/>
</dbReference>